<dbReference type="EMBL" id="QSUL01000008">
    <property type="protein sequence ID" value="RGN34705.1"/>
    <property type="molecule type" value="Genomic_DNA"/>
</dbReference>
<keyword evidence="1" id="KW-0732">Signal</keyword>
<dbReference type="Gene3D" id="2.60.40.2630">
    <property type="match status" value="1"/>
</dbReference>
<dbReference type="Pfam" id="PF13149">
    <property type="entry name" value="Mfa_like_1"/>
    <property type="match status" value="1"/>
</dbReference>
<feature type="signal peptide" evidence="1">
    <location>
        <begin position="1"/>
        <end position="23"/>
    </location>
</feature>
<comment type="caution">
    <text evidence="3">The sequence shown here is derived from an EMBL/GenBank/DDBJ whole genome shotgun (WGS) entry which is preliminary data.</text>
</comment>
<evidence type="ECO:0000259" key="2">
    <source>
        <dbReference type="Pfam" id="PF09603"/>
    </source>
</evidence>
<dbReference type="Gene3D" id="2.60.40.2620">
    <property type="entry name" value="Fimbrillin-like"/>
    <property type="match status" value="1"/>
</dbReference>
<name>A0A3E5BBH6_9BACE</name>
<proteinExistence type="predicted"/>
<dbReference type="CDD" id="cd13121">
    <property type="entry name" value="BF2867_like_C"/>
    <property type="match status" value="1"/>
</dbReference>
<protein>
    <recommendedName>
        <fullName evidence="2">Fibrobacter succinogenes major paralogous domain-containing protein</fullName>
    </recommendedName>
</protein>
<accession>A0A3E5BBH6</accession>
<evidence type="ECO:0000313" key="4">
    <source>
        <dbReference type="Proteomes" id="UP000260983"/>
    </source>
</evidence>
<evidence type="ECO:0000313" key="3">
    <source>
        <dbReference type="EMBL" id="RGN34705.1"/>
    </source>
</evidence>
<organism evidence="3 4">
    <name type="scientific">Bacteroides oleiciplenus</name>
    <dbReference type="NCBI Taxonomy" id="626931"/>
    <lineage>
        <taxon>Bacteria</taxon>
        <taxon>Pseudomonadati</taxon>
        <taxon>Bacteroidota</taxon>
        <taxon>Bacteroidia</taxon>
        <taxon>Bacteroidales</taxon>
        <taxon>Bacteroidaceae</taxon>
        <taxon>Bacteroides</taxon>
    </lineage>
</organism>
<dbReference type="InterPro" id="IPR011871">
    <property type="entry name" value="Fib_succ_major"/>
</dbReference>
<dbReference type="InterPro" id="IPR025049">
    <property type="entry name" value="Mfa-like_1"/>
</dbReference>
<dbReference type="Proteomes" id="UP000260983">
    <property type="component" value="Unassembled WGS sequence"/>
</dbReference>
<gene>
    <name evidence="3" type="ORF">DXB65_13405</name>
</gene>
<dbReference type="AlphaFoldDB" id="A0A3E5BBH6"/>
<dbReference type="InterPro" id="IPR042278">
    <property type="entry name" value="Mfa-like_1_N"/>
</dbReference>
<dbReference type="CDD" id="cd13120">
    <property type="entry name" value="BF2867_like_N"/>
    <property type="match status" value="1"/>
</dbReference>
<feature type="chain" id="PRO_5017816670" description="Fibrobacter succinogenes major paralogous domain-containing protein" evidence="1">
    <location>
        <begin position="24"/>
        <end position="632"/>
    </location>
</feature>
<dbReference type="RefSeq" id="WP_117724555.1">
    <property type="nucleotide sequence ID" value="NZ_QSUL01000008.1"/>
</dbReference>
<reference evidence="3 4" key="1">
    <citation type="submission" date="2018-08" db="EMBL/GenBank/DDBJ databases">
        <title>A genome reference for cultivated species of the human gut microbiota.</title>
        <authorList>
            <person name="Zou Y."/>
            <person name="Xue W."/>
            <person name="Luo G."/>
        </authorList>
    </citation>
    <scope>NUCLEOTIDE SEQUENCE [LARGE SCALE GENOMIC DNA]</scope>
    <source>
        <strain evidence="3 4">OM05-15BH</strain>
    </source>
</reference>
<sequence length="632" mass="69993">MNRKSIKNKSLMALLLCTIPLFTACVNEIESEDSSGTVPIKFSTKVSNTNTRVTDTAFEKGDKVGLYAMLPSTSITEKRYIDNIWLECGENEIFTPEKTVFYPAGDATLDFISYYPYLKTGIPIGKSTIPVSTQTDQSKDGNRVLSDFLIASEEDIASSEDAVELQYKHKFTKIKIIITPGAGEDVTKMYNAKPRIIATGFNTKAEYDTKTDTFINLTEEADIIPHGEWNITSGNLTGKEFIIIPQKISPDIQSFTMEWNGKVYTCPMPEITMQGSTQCQIKITAMQATSHTLTGIASKVDDWVNGENKDTDNKGGITTIRLAALSFSQSNVYRVYHGGKPIAEVCKEYLKSDQITSKAIVVYPVKENEQSDLSHGTVLQLQDEKEAINGGIISWDINKNTFNYTEGSSQIINKVYLNAEGAILLEKPENPISIDIVSHTIRDIRNGNTCEYPIVKVGTQYWMGEDLHATAYRDGTTLSKQTNLGKGESYFKPKDYEAYFYNGEAVLKNNLAPTGWKIPNTNDWQSLKAYIGNDASLIKAGDWEASTEGKPACPASNLTDFAVYPVGMWGDGQHLLKNKLVGYWTLNNEDGSSSIPEQTVFFTGSSNLCDSGNTLVSKASYYKALSIRCIKE</sequence>
<feature type="domain" description="Fibrobacter succinogenes major paralogous" evidence="2">
    <location>
        <begin position="455"/>
        <end position="631"/>
    </location>
</feature>
<dbReference type="PROSITE" id="PS51257">
    <property type="entry name" value="PROKAR_LIPOPROTEIN"/>
    <property type="match status" value="1"/>
</dbReference>
<dbReference type="Pfam" id="PF09603">
    <property type="entry name" value="Fib_succ_major"/>
    <property type="match status" value="1"/>
</dbReference>
<evidence type="ECO:0000256" key="1">
    <source>
        <dbReference type="SAM" id="SignalP"/>
    </source>
</evidence>
<dbReference type="NCBIfam" id="TIGR02145">
    <property type="entry name" value="Fib_succ_major"/>
    <property type="match status" value="1"/>
</dbReference>